<name>A0AAD8VLD1_LOLMU</name>
<proteinExistence type="predicted"/>
<accession>A0AAD8VLD1</accession>
<reference evidence="2" key="1">
    <citation type="submission" date="2023-07" db="EMBL/GenBank/DDBJ databases">
        <title>A chromosome-level genome assembly of Lolium multiflorum.</title>
        <authorList>
            <person name="Chen Y."/>
            <person name="Copetti D."/>
            <person name="Kolliker R."/>
            <person name="Studer B."/>
        </authorList>
    </citation>
    <scope>NUCLEOTIDE SEQUENCE</scope>
    <source>
        <strain evidence="2">02402/16</strain>
        <tissue evidence="2">Leaf</tissue>
    </source>
</reference>
<protein>
    <submittedName>
        <fullName evidence="2">Uncharacterized protein</fullName>
    </submittedName>
</protein>
<dbReference type="EMBL" id="JAUUTY010000007">
    <property type="protein sequence ID" value="KAK1608778.1"/>
    <property type="molecule type" value="Genomic_DNA"/>
</dbReference>
<sequence>MQPSDLRSEAQGVFFRDDRNRAALPRRVRRRKRGSSPAGDGEGRWRRGAMKRLETFPPGASDTKVNLQAGRADEDVLSADTDNESTPATSGQAPQGLSGMQGRRWRRFRSTERILSAARTYRCWRRWIRVSSVRDGRLLATTLDDGDSWKEKGGWFRRAQARR</sequence>
<evidence type="ECO:0000313" key="4">
    <source>
        <dbReference type="Proteomes" id="UP001231189"/>
    </source>
</evidence>
<dbReference type="AlphaFoldDB" id="A0AAD8VLD1"/>
<gene>
    <name evidence="2" type="ORF">QYE76_032451</name>
    <name evidence="3" type="ORF">QYE76_032452</name>
</gene>
<evidence type="ECO:0000313" key="3">
    <source>
        <dbReference type="EMBL" id="KAK1608779.1"/>
    </source>
</evidence>
<organism evidence="2 4">
    <name type="scientific">Lolium multiflorum</name>
    <name type="common">Italian ryegrass</name>
    <name type="synonym">Lolium perenne subsp. multiflorum</name>
    <dbReference type="NCBI Taxonomy" id="4521"/>
    <lineage>
        <taxon>Eukaryota</taxon>
        <taxon>Viridiplantae</taxon>
        <taxon>Streptophyta</taxon>
        <taxon>Embryophyta</taxon>
        <taxon>Tracheophyta</taxon>
        <taxon>Spermatophyta</taxon>
        <taxon>Magnoliopsida</taxon>
        <taxon>Liliopsida</taxon>
        <taxon>Poales</taxon>
        <taxon>Poaceae</taxon>
        <taxon>BOP clade</taxon>
        <taxon>Pooideae</taxon>
        <taxon>Poodae</taxon>
        <taxon>Poeae</taxon>
        <taxon>Poeae Chloroplast Group 2 (Poeae type)</taxon>
        <taxon>Loliodinae</taxon>
        <taxon>Loliinae</taxon>
        <taxon>Lolium</taxon>
    </lineage>
</organism>
<dbReference type="EMBL" id="JAUUTY010000007">
    <property type="protein sequence ID" value="KAK1608779.1"/>
    <property type="molecule type" value="Genomic_DNA"/>
</dbReference>
<feature type="compositionally biased region" description="Basic residues" evidence="1">
    <location>
        <begin position="24"/>
        <end position="34"/>
    </location>
</feature>
<evidence type="ECO:0000256" key="1">
    <source>
        <dbReference type="SAM" id="MobiDB-lite"/>
    </source>
</evidence>
<keyword evidence="4" id="KW-1185">Reference proteome</keyword>
<feature type="compositionally biased region" description="Polar residues" evidence="1">
    <location>
        <begin position="84"/>
        <end position="95"/>
    </location>
</feature>
<feature type="region of interest" description="Disordered" evidence="1">
    <location>
        <begin position="1"/>
        <end position="103"/>
    </location>
</feature>
<dbReference type="Proteomes" id="UP001231189">
    <property type="component" value="Unassembled WGS sequence"/>
</dbReference>
<comment type="caution">
    <text evidence="2">The sequence shown here is derived from an EMBL/GenBank/DDBJ whole genome shotgun (WGS) entry which is preliminary data.</text>
</comment>
<evidence type="ECO:0000313" key="2">
    <source>
        <dbReference type="EMBL" id="KAK1608778.1"/>
    </source>
</evidence>